<reference evidence="8" key="1">
    <citation type="journal article" date="2017" name="Proc. Natl. Acad. Sci. U.S.A.">
        <title>Simulation of Deepwater Horizon oil plume reveals substrate specialization within a complex community of hydrocarbon-degraders.</title>
        <authorList>
            <person name="Hu P."/>
            <person name="Dubinsky E.A."/>
            <person name="Probst A.J."/>
            <person name="Wang J."/>
            <person name="Sieber C.M.K."/>
            <person name="Tom L.M."/>
            <person name="Gardinali P."/>
            <person name="Banfield J.F."/>
            <person name="Atlas R.M."/>
            <person name="Andersen G.L."/>
        </authorList>
    </citation>
    <scope>NUCLEOTIDE SEQUENCE [LARGE SCALE GENOMIC DNA]</scope>
</reference>
<evidence type="ECO:0000256" key="4">
    <source>
        <dbReference type="PROSITE-ProRule" id="PRU00433"/>
    </source>
</evidence>
<gene>
    <name evidence="7" type="ORF">A9Q84_12470</name>
</gene>
<dbReference type="SUPFAM" id="SSF46626">
    <property type="entry name" value="Cytochrome c"/>
    <property type="match status" value="1"/>
</dbReference>
<sequence length="183" mass="20833">MIDHSYDGIHELNHPLPSWWMWTWSATILYSIFYFIFYHMVGGPNLTQEFEKDMIRLNEIKAIAAADVSNFDIEHYNTWKKTNDSLKIGKEVYEENCISCHAEAGGGDIGPNLTDAYWINVKERTATALFPVIRDGVEDNGMPAWGEIISKEEMYAAMAYIVSLKGTTPPEAKEAQGEKVEEF</sequence>
<dbReference type="PANTHER" id="PTHR33751:SF1">
    <property type="entry name" value="CBB3-TYPE CYTOCHROME C OXIDASE SUBUNIT FIXP"/>
    <property type="match status" value="1"/>
</dbReference>
<dbReference type="InterPro" id="IPR032858">
    <property type="entry name" value="CcoP_N"/>
</dbReference>
<dbReference type="Gene3D" id="6.10.280.130">
    <property type="match status" value="1"/>
</dbReference>
<proteinExistence type="predicted"/>
<dbReference type="Gene3D" id="1.10.760.10">
    <property type="entry name" value="Cytochrome c-like domain"/>
    <property type="match status" value="1"/>
</dbReference>
<dbReference type="InterPro" id="IPR050597">
    <property type="entry name" value="Cytochrome_c_Oxidase_Subunit"/>
</dbReference>
<keyword evidence="5" id="KW-0472">Membrane</keyword>
<dbReference type="InterPro" id="IPR009056">
    <property type="entry name" value="Cyt_c-like_dom"/>
</dbReference>
<keyword evidence="5" id="KW-0812">Transmembrane</keyword>
<comment type="caution">
    <text evidence="7">The sequence shown here is derived from an EMBL/GenBank/DDBJ whole genome shotgun (WGS) entry which is preliminary data.</text>
</comment>
<organism evidence="7 8">
    <name type="scientific">Halobacteriovorax marinus</name>
    <dbReference type="NCBI Taxonomy" id="97084"/>
    <lineage>
        <taxon>Bacteria</taxon>
        <taxon>Pseudomonadati</taxon>
        <taxon>Bdellovibrionota</taxon>
        <taxon>Bacteriovoracia</taxon>
        <taxon>Bacteriovoracales</taxon>
        <taxon>Halobacteriovoraceae</taxon>
        <taxon>Halobacteriovorax</taxon>
    </lineage>
</organism>
<feature type="domain" description="Cytochrome c" evidence="6">
    <location>
        <begin position="84"/>
        <end position="165"/>
    </location>
</feature>
<feature type="transmembrane region" description="Helical" evidence="5">
    <location>
        <begin position="20"/>
        <end position="41"/>
    </location>
</feature>
<keyword evidence="1 4" id="KW-0349">Heme</keyword>
<evidence type="ECO:0000256" key="5">
    <source>
        <dbReference type="SAM" id="Phobius"/>
    </source>
</evidence>
<evidence type="ECO:0000259" key="6">
    <source>
        <dbReference type="PROSITE" id="PS51007"/>
    </source>
</evidence>
<dbReference type="InterPro" id="IPR038414">
    <property type="entry name" value="CcoP_N_sf"/>
</dbReference>
<dbReference type="PANTHER" id="PTHR33751">
    <property type="entry name" value="CBB3-TYPE CYTOCHROME C OXIDASE SUBUNIT FIXP"/>
    <property type="match status" value="1"/>
</dbReference>
<dbReference type="Pfam" id="PF13442">
    <property type="entry name" value="Cytochrome_CBB3"/>
    <property type="match status" value="1"/>
</dbReference>
<dbReference type="InterPro" id="IPR036909">
    <property type="entry name" value="Cyt_c-like_dom_sf"/>
</dbReference>
<keyword evidence="5" id="KW-1133">Transmembrane helix</keyword>
<evidence type="ECO:0000256" key="2">
    <source>
        <dbReference type="ARBA" id="ARBA00022723"/>
    </source>
</evidence>
<keyword evidence="3 4" id="KW-0408">Iron</keyword>
<dbReference type="GO" id="GO:0020037">
    <property type="term" value="F:heme binding"/>
    <property type="evidence" value="ECO:0007669"/>
    <property type="project" value="InterPro"/>
</dbReference>
<name>A0A1Y5FDG1_9BACT</name>
<evidence type="ECO:0000313" key="7">
    <source>
        <dbReference type="EMBL" id="OUR97491.1"/>
    </source>
</evidence>
<dbReference type="GO" id="GO:0009055">
    <property type="term" value="F:electron transfer activity"/>
    <property type="evidence" value="ECO:0007669"/>
    <property type="project" value="InterPro"/>
</dbReference>
<keyword evidence="2 4" id="KW-0479">Metal-binding</keyword>
<evidence type="ECO:0000256" key="3">
    <source>
        <dbReference type="ARBA" id="ARBA00023004"/>
    </source>
</evidence>
<dbReference type="PROSITE" id="PS51007">
    <property type="entry name" value="CYTC"/>
    <property type="match status" value="1"/>
</dbReference>
<accession>A0A1Y5FDG1</accession>
<dbReference type="GO" id="GO:0046872">
    <property type="term" value="F:metal ion binding"/>
    <property type="evidence" value="ECO:0007669"/>
    <property type="project" value="UniProtKB-KW"/>
</dbReference>
<protein>
    <recommendedName>
        <fullName evidence="6">Cytochrome c domain-containing protein</fullName>
    </recommendedName>
</protein>
<dbReference type="Proteomes" id="UP000196531">
    <property type="component" value="Unassembled WGS sequence"/>
</dbReference>
<dbReference type="Pfam" id="PF14715">
    <property type="entry name" value="FixP_N"/>
    <property type="match status" value="1"/>
</dbReference>
<dbReference type="EMBL" id="MAAO01000006">
    <property type="protein sequence ID" value="OUR97491.1"/>
    <property type="molecule type" value="Genomic_DNA"/>
</dbReference>
<dbReference type="AlphaFoldDB" id="A0A1Y5FDG1"/>
<evidence type="ECO:0000313" key="8">
    <source>
        <dbReference type="Proteomes" id="UP000196531"/>
    </source>
</evidence>
<evidence type="ECO:0000256" key="1">
    <source>
        <dbReference type="ARBA" id="ARBA00022617"/>
    </source>
</evidence>